<keyword evidence="3" id="KW-0677">Repeat</keyword>
<keyword evidence="1 7" id="KW-0853">WD repeat</keyword>
<accession>A0A919UMW8</accession>
<feature type="repeat" description="WD" evidence="7">
    <location>
        <begin position="551"/>
        <end position="594"/>
    </location>
</feature>
<keyword evidence="2" id="KW-0808">Transferase</keyword>
<dbReference type="Gene3D" id="2.130.10.10">
    <property type="entry name" value="YVTN repeat-like/Quinoprotein amine dehydrogenase"/>
    <property type="match status" value="2"/>
</dbReference>
<keyword evidence="10" id="KW-1185">Reference proteome</keyword>
<evidence type="ECO:0000256" key="6">
    <source>
        <dbReference type="ARBA" id="ARBA00022840"/>
    </source>
</evidence>
<dbReference type="InterPro" id="IPR015943">
    <property type="entry name" value="WD40/YVTN_repeat-like_dom_sf"/>
</dbReference>
<organism evidence="9 10">
    <name type="scientific">Acrocarpospora phusangensis</name>
    <dbReference type="NCBI Taxonomy" id="1070424"/>
    <lineage>
        <taxon>Bacteria</taxon>
        <taxon>Bacillati</taxon>
        <taxon>Actinomycetota</taxon>
        <taxon>Actinomycetes</taxon>
        <taxon>Streptosporangiales</taxon>
        <taxon>Streptosporangiaceae</taxon>
        <taxon>Acrocarpospora</taxon>
    </lineage>
</organism>
<proteinExistence type="predicted"/>
<dbReference type="Pfam" id="PF00400">
    <property type="entry name" value="WD40"/>
    <property type="match status" value="3"/>
</dbReference>
<dbReference type="EMBL" id="BOOA01000013">
    <property type="protein sequence ID" value="GIH23822.1"/>
    <property type="molecule type" value="Genomic_DNA"/>
</dbReference>
<dbReference type="InterPro" id="IPR000719">
    <property type="entry name" value="Prot_kinase_dom"/>
</dbReference>
<sequence>MPLPRPLRPGDPEQLGGYRLTGVIGEGGQGTVFHGETAAGDPVAVKVLHARFLGRADAERRFFNEVAAARRVAEFCTARVIDADVTHDRPYIVSEYVAGESLDALVRREGPRDAGALDRLAVGTAAALAAVHRAGIVHRDFKPANVLLGADGPRVIDFGIAQLVDAAGTEAGRVQGSPAYMSPEQLAGRRPGPSTDVFSWAVTISFAATGRPAFGDDSIPAVMNRIMRREPDLTGVPVRLRGVLSDCLAKDPAARPSAAQLLMTLVHLADEAEPPRAGPVPRWALGTLAAVALAAAGVAVAVPLWPRAPAPVPAVAAPMSLATAGPGFGEPLGTPFAGHTGEVLSLVPATLGDRPVVVSAGRDGTVLVSDVRTGAAVGPARRVDALAISSLALGDLAGRQVLVCGGYGKGVWLSDLATGSELAYGGASGDVVALATARVDGRPVLVAAGHRAVHVTDLAGGKALLALGGGASDVATAVLGGRQEIVAAALDGTVHRWDAATGEPVGRPFPAPGTRLALAYAAGRPVVVSGAQDNTLRVLDLETGAQLGKAYAGHTDRISAVVTTVLDGRPVAVTGSWDGTVRVWDLTSGRPVGGPLTGPDGWVTSVAVTEVDGLPLVVAGSRDGTVRTWRL</sequence>
<dbReference type="Pfam" id="PF00069">
    <property type="entry name" value="Pkinase"/>
    <property type="match status" value="1"/>
</dbReference>
<dbReference type="SUPFAM" id="SSF56112">
    <property type="entry name" value="Protein kinase-like (PK-like)"/>
    <property type="match status" value="1"/>
</dbReference>
<comment type="caution">
    <text evidence="9">The sequence shown here is derived from an EMBL/GenBank/DDBJ whole genome shotgun (WGS) entry which is preliminary data.</text>
</comment>
<feature type="domain" description="Protein kinase" evidence="8">
    <location>
        <begin position="18"/>
        <end position="268"/>
    </location>
</feature>
<evidence type="ECO:0000256" key="2">
    <source>
        <dbReference type="ARBA" id="ARBA00022679"/>
    </source>
</evidence>
<dbReference type="PROSITE" id="PS50011">
    <property type="entry name" value="PROTEIN_KINASE_DOM"/>
    <property type="match status" value="1"/>
</dbReference>
<evidence type="ECO:0000256" key="5">
    <source>
        <dbReference type="ARBA" id="ARBA00022777"/>
    </source>
</evidence>
<evidence type="ECO:0000256" key="7">
    <source>
        <dbReference type="PROSITE-ProRule" id="PRU00221"/>
    </source>
</evidence>
<dbReference type="PROSITE" id="PS50082">
    <property type="entry name" value="WD_REPEATS_2"/>
    <property type="match status" value="2"/>
</dbReference>
<dbReference type="Gene3D" id="3.30.200.20">
    <property type="entry name" value="Phosphorylase Kinase, domain 1"/>
    <property type="match status" value="1"/>
</dbReference>
<dbReference type="RefSeq" id="WP_204040604.1">
    <property type="nucleotide sequence ID" value="NZ_BOOA01000013.1"/>
</dbReference>
<dbReference type="PANTHER" id="PTHR43289:SF34">
    <property type="entry name" value="SERINE_THREONINE-PROTEIN KINASE YBDM-RELATED"/>
    <property type="match status" value="1"/>
</dbReference>
<evidence type="ECO:0000313" key="10">
    <source>
        <dbReference type="Proteomes" id="UP000640052"/>
    </source>
</evidence>
<dbReference type="SUPFAM" id="SSF50978">
    <property type="entry name" value="WD40 repeat-like"/>
    <property type="match status" value="1"/>
</dbReference>
<dbReference type="PANTHER" id="PTHR43289">
    <property type="entry name" value="MITOGEN-ACTIVATED PROTEIN KINASE KINASE KINASE 20-RELATED"/>
    <property type="match status" value="1"/>
</dbReference>
<dbReference type="PROSITE" id="PS50294">
    <property type="entry name" value="WD_REPEATS_REGION"/>
    <property type="match status" value="2"/>
</dbReference>
<dbReference type="InterPro" id="IPR008271">
    <property type="entry name" value="Ser/Thr_kinase_AS"/>
</dbReference>
<name>A0A919UMW8_9ACTN</name>
<dbReference type="PROSITE" id="PS00678">
    <property type="entry name" value="WD_REPEATS_1"/>
    <property type="match status" value="1"/>
</dbReference>
<keyword evidence="5" id="KW-0418">Kinase</keyword>
<dbReference type="InterPro" id="IPR036322">
    <property type="entry name" value="WD40_repeat_dom_sf"/>
</dbReference>
<keyword evidence="4" id="KW-0547">Nucleotide-binding</keyword>
<dbReference type="InterPro" id="IPR019775">
    <property type="entry name" value="WD40_repeat_CS"/>
</dbReference>
<dbReference type="InterPro" id="IPR011009">
    <property type="entry name" value="Kinase-like_dom_sf"/>
</dbReference>
<dbReference type="Gene3D" id="1.10.510.10">
    <property type="entry name" value="Transferase(Phosphotransferase) domain 1"/>
    <property type="match status" value="1"/>
</dbReference>
<dbReference type="SMART" id="SM00320">
    <property type="entry name" value="WD40"/>
    <property type="match status" value="5"/>
</dbReference>
<dbReference type="GO" id="GO:0005524">
    <property type="term" value="F:ATP binding"/>
    <property type="evidence" value="ECO:0007669"/>
    <property type="project" value="UniProtKB-KW"/>
</dbReference>
<gene>
    <name evidence="9" type="ORF">Aph01nite_21320</name>
</gene>
<dbReference type="PROSITE" id="PS00108">
    <property type="entry name" value="PROTEIN_KINASE_ST"/>
    <property type="match status" value="1"/>
</dbReference>
<feature type="repeat" description="WD" evidence="7">
    <location>
        <begin position="596"/>
        <end position="631"/>
    </location>
</feature>
<dbReference type="Proteomes" id="UP000640052">
    <property type="component" value="Unassembled WGS sequence"/>
</dbReference>
<evidence type="ECO:0000256" key="3">
    <source>
        <dbReference type="ARBA" id="ARBA00022737"/>
    </source>
</evidence>
<reference evidence="9" key="1">
    <citation type="submission" date="2021-01" db="EMBL/GenBank/DDBJ databases">
        <title>Whole genome shotgun sequence of Acrocarpospora phusangensis NBRC 108782.</title>
        <authorList>
            <person name="Komaki H."/>
            <person name="Tamura T."/>
        </authorList>
    </citation>
    <scope>NUCLEOTIDE SEQUENCE</scope>
    <source>
        <strain evidence="9">NBRC 108782</strain>
    </source>
</reference>
<keyword evidence="6" id="KW-0067">ATP-binding</keyword>
<evidence type="ECO:0000256" key="4">
    <source>
        <dbReference type="ARBA" id="ARBA00022741"/>
    </source>
</evidence>
<dbReference type="InterPro" id="IPR020472">
    <property type="entry name" value="WD40_PAC1"/>
</dbReference>
<protein>
    <recommendedName>
        <fullName evidence="8">Protein kinase domain-containing protein</fullName>
    </recommendedName>
</protein>
<dbReference type="GO" id="GO:0004674">
    <property type="term" value="F:protein serine/threonine kinase activity"/>
    <property type="evidence" value="ECO:0007669"/>
    <property type="project" value="TreeGrafter"/>
</dbReference>
<dbReference type="AlphaFoldDB" id="A0A919UMW8"/>
<evidence type="ECO:0000256" key="1">
    <source>
        <dbReference type="ARBA" id="ARBA00022574"/>
    </source>
</evidence>
<dbReference type="CDD" id="cd14014">
    <property type="entry name" value="STKc_PknB_like"/>
    <property type="match status" value="1"/>
</dbReference>
<dbReference type="PRINTS" id="PR00320">
    <property type="entry name" value="GPROTEINBRPT"/>
</dbReference>
<evidence type="ECO:0000313" key="9">
    <source>
        <dbReference type="EMBL" id="GIH23822.1"/>
    </source>
</evidence>
<evidence type="ECO:0000259" key="8">
    <source>
        <dbReference type="PROSITE" id="PS50011"/>
    </source>
</evidence>
<dbReference type="InterPro" id="IPR001680">
    <property type="entry name" value="WD40_rpt"/>
</dbReference>